<evidence type="ECO:0000313" key="10">
    <source>
        <dbReference type="Proteomes" id="UP000317648"/>
    </source>
</evidence>
<gene>
    <name evidence="9" type="ORF">Pla8534_24040</name>
</gene>
<sequence length="169" mass="17578">MDVCLAQLDFPMAWETFLRLGGAAIAGALLGFEREKHDKPAGLRTHMLVALGAATFMAMVGDYLTGLPVEPALRLDPSRVLAGIVGGVGFLGGGTIIVARGNVHGITTAANIWLAAAVGAACGMGMYALSFTAVVLALGILWGVGRLEMHFFDKEPFDPPDDSVDGNHG</sequence>
<organism evidence="9 10">
    <name type="scientific">Lignipirellula cremea</name>
    <dbReference type="NCBI Taxonomy" id="2528010"/>
    <lineage>
        <taxon>Bacteria</taxon>
        <taxon>Pseudomonadati</taxon>
        <taxon>Planctomycetota</taxon>
        <taxon>Planctomycetia</taxon>
        <taxon>Pirellulales</taxon>
        <taxon>Pirellulaceae</taxon>
        <taxon>Lignipirellula</taxon>
    </lineage>
</organism>
<evidence type="ECO:0000256" key="6">
    <source>
        <dbReference type="ARBA" id="ARBA00023136"/>
    </source>
</evidence>
<name>A0A518DS01_9BACT</name>
<dbReference type="PANTHER" id="PTHR33778:SF1">
    <property type="entry name" value="MAGNESIUM TRANSPORTER YHID-RELATED"/>
    <property type="match status" value="1"/>
</dbReference>
<proteinExistence type="inferred from homology"/>
<keyword evidence="10" id="KW-1185">Reference proteome</keyword>
<keyword evidence="6 7" id="KW-0472">Membrane</keyword>
<dbReference type="PRINTS" id="PR01837">
    <property type="entry name" value="MGTCSAPBPROT"/>
</dbReference>
<feature type="transmembrane region" description="Helical" evidence="7">
    <location>
        <begin position="12"/>
        <end position="31"/>
    </location>
</feature>
<evidence type="ECO:0000256" key="3">
    <source>
        <dbReference type="ARBA" id="ARBA00022475"/>
    </source>
</evidence>
<evidence type="ECO:0000313" key="9">
    <source>
        <dbReference type="EMBL" id="QDU94611.1"/>
    </source>
</evidence>
<keyword evidence="4 7" id="KW-0812">Transmembrane</keyword>
<dbReference type="RefSeq" id="WP_145053168.1">
    <property type="nucleotide sequence ID" value="NZ_CP036433.1"/>
</dbReference>
<dbReference type="AlphaFoldDB" id="A0A518DS01"/>
<dbReference type="KEGG" id="lcre:Pla8534_24040"/>
<dbReference type="Proteomes" id="UP000317648">
    <property type="component" value="Chromosome"/>
</dbReference>
<reference evidence="9 10" key="1">
    <citation type="submission" date="2019-02" db="EMBL/GenBank/DDBJ databases">
        <title>Deep-cultivation of Planctomycetes and their phenomic and genomic characterization uncovers novel biology.</title>
        <authorList>
            <person name="Wiegand S."/>
            <person name="Jogler M."/>
            <person name="Boedeker C."/>
            <person name="Pinto D."/>
            <person name="Vollmers J."/>
            <person name="Rivas-Marin E."/>
            <person name="Kohn T."/>
            <person name="Peeters S.H."/>
            <person name="Heuer A."/>
            <person name="Rast P."/>
            <person name="Oberbeckmann S."/>
            <person name="Bunk B."/>
            <person name="Jeske O."/>
            <person name="Meyerdierks A."/>
            <person name="Storesund J.E."/>
            <person name="Kallscheuer N."/>
            <person name="Luecker S."/>
            <person name="Lage O.M."/>
            <person name="Pohl T."/>
            <person name="Merkel B.J."/>
            <person name="Hornburger P."/>
            <person name="Mueller R.-W."/>
            <person name="Bruemmer F."/>
            <person name="Labrenz M."/>
            <person name="Spormann A.M."/>
            <person name="Op den Camp H."/>
            <person name="Overmann J."/>
            <person name="Amann R."/>
            <person name="Jetten M.S.M."/>
            <person name="Mascher T."/>
            <person name="Medema M.H."/>
            <person name="Devos D.P."/>
            <person name="Kaster A.-K."/>
            <person name="Ovreas L."/>
            <person name="Rohde M."/>
            <person name="Galperin M.Y."/>
            <person name="Jogler C."/>
        </authorList>
    </citation>
    <scope>NUCLEOTIDE SEQUENCE [LARGE SCALE GENOMIC DNA]</scope>
    <source>
        <strain evidence="9 10">Pla85_3_4</strain>
    </source>
</reference>
<evidence type="ECO:0000256" key="1">
    <source>
        <dbReference type="ARBA" id="ARBA00004651"/>
    </source>
</evidence>
<accession>A0A518DS01</accession>
<evidence type="ECO:0000259" key="8">
    <source>
        <dbReference type="Pfam" id="PF02308"/>
    </source>
</evidence>
<comment type="similarity">
    <text evidence="2">Belongs to the MgtC/SapB family.</text>
</comment>
<keyword evidence="3" id="KW-1003">Cell membrane</keyword>
<evidence type="ECO:0000256" key="5">
    <source>
        <dbReference type="ARBA" id="ARBA00022989"/>
    </source>
</evidence>
<dbReference type="InterPro" id="IPR003416">
    <property type="entry name" value="MgtC/SapB/SrpB/YhiD_fam"/>
</dbReference>
<feature type="transmembrane region" description="Helical" evidence="7">
    <location>
        <begin position="80"/>
        <end position="99"/>
    </location>
</feature>
<evidence type="ECO:0000256" key="4">
    <source>
        <dbReference type="ARBA" id="ARBA00022692"/>
    </source>
</evidence>
<keyword evidence="5 7" id="KW-1133">Transmembrane helix</keyword>
<feature type="transmembrane region" description="Helical" evidence="7">
    <location>
        <begin position="111"/>
        <end position="144"/>
    </location>
</feature>
<evidence type="ECO:0000256" key="2">
    <source>
        <dbReference type="ARBA" id="ARBA00009298"/>
    </source>
</evidence>
<dbReference type="PANTHER" id="PTHR33778">
    <property type="entry name" value="PROTEIN MGTC"/>
    <property type="match status" value="1"/>
</dbReference>
<evidence type="ECO:0000256" key="7">
    <source>
        <dbReference type="SAM" id="Phobius"/>
    </source>
</evidence>
<dbReference type="GO" id="GO:0005886">
    <property type="term" value="C:plasma membrane"/>
    <property type="evidence" value="ECO:0007669"/>
    <property type="project" value="UniProtKB-SubCell"/>
</dbReference>
<feature type="transmembrane region" description="Helical" evidence="7">
    <location>
        <begin position="43"/>
        <end position="60"/>
    </location>
</feature>
<dbReference type="EMBL" id="CP036433">
    <property type="protein sequence ID" value="QDU94611.1"/>
    <property type="molecule type" value="Genomic_DNA"/>
</dbReference>
<feature type="domain" description="MgtC/SapB/SrpB/YhiD N-terminal" evidence="8">
    <location>
        <begin position="22"/>
        <end position="148"/>
    </location>
</feature>
<dbReference type="InterPro" id="IPR049177">
    <property type="entry name" value="MgtC_SapB_SrpB_YhiD_N"/>
</dbReference>
<comment type="subcellular location">
    <subcellularLocation>
        <location evidence="1">Cell membrane</location>
        <topology evidence="1">Multi-pass membrane protein</topology>
    </subcellularLocation>
</comment>
<dbReference type="OrthoDB" id="9811198at2"/>
<dbReference type="Pfam" id="PF02308">
    <property type="entry name" value="MgtC"/>
    <property type="match status" value="1"/>
</dbReference>
<protein>
    <submittedName>
        <fullName evidence="9">Putative Mg(2+) transport ATPase</fullName>
    </submittedName>
</protein>